<comment type="caution">
    <text evidence="2">The sequence shown here is derived from an EMBL/GenBank/DDBJ whole genome shotgun (WGS) entry which is preliminary data.</text>
</comment>
<reference evidence="2 3" key="1">
    <citation type="journal article" date="2015" name="Stand. Genomic Sci.">
        <title>Genomic Encyclopedia of Bacterial and Archaeal Type Strains, Phase III: the genomes of soil and plant-associated and newly described type strains.</title>
        <authorList>
            <person name="Whitman W.B."/>
            <person name="Woyke T."/>
            <person name="Klenk H.P."/>
            <person name="Zhou Y."/>
            <person name="Lilburn T.G."/>
            <person name="Beck B.J."/>
            <person name="De Vos P."/>
            <person name="Vandamme P."/>
            <person name="Eisen J.A."/>
            <person name="Garrity G."/>
            <person name="Hugenholtz P."/>
            <person name="Kyrpides N.C."/>
        </authorList>
    </citation>
    <scope>NUCLEOTIDE SEQUENCE [LARGE SCALE GENOMIC DNA]</scope>
    <source>
        <strain evidence="2 3">CGMCC 1.10948</strain>
    </source>
</reference>
<accession>A0A562QUB2</accession>
<evidence type="ECO:0000313" key="2">
    <source>
        <dbReference type="EMBL" id="TWI60337.1"/>
    </source>
</evidence>
<organism evidence="2 3">
    <name type="scientific">Bradyrhizobium huanghuaihaiense</name>
    <dbReference type="NCBI Taxonomy" id="990078"/>
    <lineage>
        <taxon>Bacteria</taxon>
        <taxon>Pseudomonadati</taxon>
        <taxon>Pseudomonadota</taxon>
        <taxon>Alphaproteobacteria</taxon>
        <taxon>Hyphomicrobiales</taxon>
        <taxon>Nitrobacteraceae</taxon>
        <taxon>Bradyrhizobium</taxon>
    </lineage>
</organism>
<sequence>MTSSNSLRSLVLAAASAVLLGTGAQAGPIPTHFSTMKSMVDQATTEVRWVGGWRGGGYGYRGVGWGYRGGYGYRGGWGYRGYGYRGLGYGVAGAVVGGAIARSAYYGSYGGYYGGYPAYGYPAASYYGYGGDDGYGYGGDYCAPSGSYWAY</sequence>
<feature type="signal peptide" evidence="1">
    <location>
        <begin position="1"/>
        <end position="26"/>
    </location>
</feature>
<gene>
    <name evidence="2" type="ORF">IQ16_07721</name>
</gene>
<name>A0A562QUB2_9BRAD</name>
<keyword evidence="1" id="KW-0732">Signal</keyword>
<dbReference type="RefSeq" id="WP_018646176.1">
    <property type="nucleotide sequence ID" value="NZ_VLLA01000034.1"/>
</dbReference>
<dbReference type="Proteomes" id="UP000316291">
    <property type="component" value="Unassembled WGS sequence"/>
</dbReference>
<dbReference type="EMBL" id="VLLA01000034">
    <property type="protein sequence ID" value="TWI60337.1"/>
    <property type="molecule type" value="Genomic_DNA"/>
</dbReference>
<feature type="chain" id="PRO_5021838716" evidence="1">
    <location>
        <begin position="27"/>
        <end position="151"/>
    </location>
</feature>
<protein>
    <submittedName>
        <fullName evidence="2">Uncharacterized protein</fullName>
    </submittedName>
</protein>
<dbReference type="AlphaFoldDB" id="A0A562QUB2"/>
<evidence type="ECO:0000313" key="3">
    <source>
        <dbReference type="Proteomes" id="UP000316291"/>
    </source>
</evidence>
<proteinExistence type="predicted"/>
<evidence type="ECO:0000256" key="1">
    <source>
        <dbReference type="SAM" id="SignalP"/>
    </source>
</evidence>
<keyword evidence="3" id="KW-1185">Reference proteome</keyword>